<dbReference type="OrthoDB" id="40579at2759"/>
<organism evidence="1 2">
    <name type="scientific">Nannochloropsis salina CCMP1776</name>
    <dbReference type="NCBI Taxonomy" id="1027361"/>
    <lineage>
        <taxon>Eukaryota</taxon>
        <taxon>Sar</taxon>
        <taxon>Stramenopiles</taxon>
        <taxon>Ochrophyta</taxon>
        <taxon>Eustigmatophyceae</taxon>
        <taxon>Eustigmatales</taxon>
        <taxon>Monodopsidaceae</taxon>
        <taxon>Microchloropsis</taxon>
        <taxon>Microchloropsis salina</taxon>
    </lineage>
</organism>
<reference evidence="1 2" key="1">
    <citation type="submission" date="2019-01" db="EMBL/GenBank/DDBJ databases">
        <title>Nuclear Genome Assembly of the Microalgal Biofuel strain Nannochloropsis salina CCMP1776.</title>
        <authorList>
            <person name="Hovde B."/>
        </authorList>
    </citation>
    <scope>NUCLEOTIDE SEQUENCE [LARGE SCALE GENOMIC DNA]</scope>
    <source>
        <strain evidence="1 2">CCMP1776</strain>
    </source>
</reference>
<dbReference type="InterPro" id="IPR036412">
    <property type="entry name" value="HAD-like_sf"/>
</dbReference>
<dbReference type="Proteomes" id="UP000355283">
    <property type="component" value="Unassembled WGS sequence"/>
</dbReference>
<dbReference type="AlphaFoldDB" id="A0A4D9D0C1"/>
<keyword evidence="2" id="KW-1185">Reference proteome</keyword>
<dbReference type="Pfam" id="PF00702">
    <property type="entry name" value="Hydrolase"/>
    <property type="match status" value="1"/>
</dbReference>
<gene>
    <name evidence="1" type="ORF">NSK_006498</name>
</gene>
<dbReference type="InterPro" id="IPR006439">
    <property type="entry name" value="HAD-SF_hydro_IA"/>
</dbReference>
<evidence type="ECO:0000313" key="1">
    <source>
        <dbReference type="EMBL" id="TFJ82169.1"/>
    </source>
</evidence>
<dbReference type="Gene3D" id="3.40.50.1000">
    <property type="entry name" value="HAD superfamily/HAD-like"/>
    <property type="match status" value="1"/>
</dbReference>
<accession>A0A4D9D0C1</accession>
<dbReference type="EMBL" id="SDOX01000119">
    <property type="protein sequence ID" value="TFJ82169.1"/>
    <property type="molecule type" value="Genomic_DNA"/>
</dbReference>
<sequence>MGQSESLHREAYNTMFREFEIDYRWDEEYYDQLQNKVAGGIPKMRYYFGENGWPTSTLGAAPTEEKGREDILNALQNRKTDIYKDMIRGGTAQVRPGVLRLIEEARRLGEDRPKLAICSASTKTSCLFVLDNLLKPDVLQHFDLILAGDDVKHRKPDPEIYRLASERLAIPASRSVVIEDSLIGLQAALGAQMPCVITHTASTKAQDFSQARAVFSELGDGNHVQVTARELMEIALETSL</sequence>
<dbReference type="PANTHER" id="PTHR42896:SF4">
    <property type="entry name" value="OS08G0485900 PROTEIN"/>
    <property type="match status" value="1"/>
</dbReference>
<dbReference type="GO" id="GO:0016787">
    <property type="term" value="F:hydrolase activity"/>
    <property type="evidence" value="ECO:0007669"/>
    <property type="project" value="InterPro"/>
</dbReference>
<dbReference type="InterPro" id="IPR023214">
    <property type="entry name" value="HAD_sf"/>
</dbReference>
<evidence type="ECO:0000313" key="2">
    <source>
        <dbReference type="Proteomes" id="UP000355283"/>
    </source>
</evidence>
<dbReference type="NCBIfam" id="TIGR01509">
    <property type="entry name" value="HAD-SF-IA-v3"/>
    <property type="match status" value="1"/>
</dbReference>
<comment type="caution">
    <text evidence="1">The sequence shown here is derived from an EMBL/GenBank/DDBJ whole genome shotgun (WGS) entry which is preliminary data.</text>
</comment>
<dbReference type="PANTHER" id="PTHR42896">
    <property type="entry name" value="XYLULOSE-1,5-BISPHOSPHATE (XUBP) PHOSPHATASE"/>
    <property type="match status" value="1"/>
</dbReference>
<proteinExistence type="predicted"/>
<protein>
    <submittedName>
        <fullName evidence="1">Uncharacterized protein</fullName>
    </submittedName>
</protein>
<dbReference type="SUPFAM" id="SSF56784">
    <property type="entry name" value="HAD-like"/>
    <property type="match status" value="1"/>
</dbReference>
<dbReference type="InterPro" id="IPR023198">
    <property type="entry name" value="PGP-like_dom2"/>
</dbReference>
<name>A0A4D9D0C1_9STRA</name>
<dbReference type="Gene3D" id="1.10.150.240">
    <property type="entry name" value="Putative phosphatase, domain 2"/>
    <property type="match status" value="1"/>
</dbReference>
<dbReference type="InterPro" id="IPR044999">
    <property type="entry name" value="CbbY-like"/>
</dbReference>